<keyword evidence="3" id="KW-1185">Reference proteome</keyword>
<gene>
    <name evidence="2" type="ORF">D0Z08_15760</name>
</gene>
<organism evidence="2 3">
    <name type="scientific">Nocardioides immobilis</name>
    <dbReference type="NCBI Taxonomy" id="2049295"/>
    <lineage>
        <taxon>Bacteria</taxon>
        <taxon>Bacillati</taxon>
        <taxon>Actinomycetota</taxon>
        <taxon>Actinomycetes</taxon>
        <taxon>Propionibacteriales</taxon>
        <taxon>Nocardioidaceae</taxon>
        <taxon>Nocardioides</taxon>
    </lineage>
</organism>
<evidence type="ECO:0000259" key="1">
    <source>
        <dbReference type="Pfam" id="PF01243"/>
    </source>
</evidence>
<dbReference type="OrthoDB" id="156845at2"/>
<dbReference type="Pfam" id="PF01243">
    <property type="entry name" value="PNPOx_N"/>
    <property type="match status" value="1"/>
</dbReference>
<feature type="domain" description="Pyridoxamine 5'-phosphate oxidase N-terminal" evidence="1">
    <location>
        <begin position="14"/>
        <end position="90"/>
    </location>
</feature>
<dbReference type="AlphaFoldDB" id="A0A417Y0D5"/>
<sequence length="162" mass="17797">MNVAEVFAKPISQELLDGPAPARFAYTGRDGGPRVVPVAFWWDGTHVQAFTVPRSAKVAALREDPRVAITIDTQGQWPPRALLIRGEATVDIVDGVPTEYVEGSRKVTPDDQMEAWEAGVRGLYQQMARITITPKWAKLLDFETTIPQAVEDLITEASGPRA</sequence>
<accession>A0A417Y0D5</accession>
<comment type="caution">
    <text evidence="2">The sequence shown here is derived from an EMBL/GenBank/DDBJ whole genome shotgun (WGS) entry which is preliminary data.</text>
</comment>
<evidence type="ECO:0000313" key="2">
    <source>
        <dbReference type="EMBL" id="RHW26099.1"/>
    </source>
</evidence>
<proteinExistence type="predicted"/>
<dbReference type="RefSeq" id="WP_118926205.1">
    <property type="nucleotide sequence ID" value="NZ_QXGH01000019.1"/>
</dbReference>
<dbReference type="InterPro" id="IPR012349">
    <property type="entry name" value="Split_barrel_FMN-bd"/>
</dbReference>
<dbReference type="SUPFAM" id="SSF50475">
    <property type="entry name" value="FMN-binding split barrel"/>
    <property type="match status" value="1"/>
</dbReference>
<evidence type="ECO:0000313" key="3">
    <source>
        <dbReference type="Proteomes" id="UP000283644"/>
    </source>
</evidence>
<protein>
    <submittedName>
        <fullName evidence="2">Pyridoxamine 5-phosphate oxidase</fullName>
    </submittedName>
</protein>
<dbReference type="EMBL" id="QXGH01000019">
    <property type="protein sequence ID" value="RHW26099.1"/>
    <property type="molecule type" value="Genomic_DNA"/>
</dbReference>
<dbReference type="Proteomes" id="UP000283644">
    <property type="component" value="Unassembled WGS sequence"/>
</dbReference>
<dbReference type="InterPro" id="IPR011576">
    <property type="entry name" value="Pyridox_Oxase_N"/>
</dbReference>
<name>A0A417Y0D5_9ACTN</name>
<reference evidence="2 3" key="1">
    <citation type="submission" date="2018-09" db="EMBL/GenBank/DDBJ databases">
        <title>Genome sequencing of Nocardioides immobilis CCTCC AB 2017083 for comparison to Nocardioides silvaticus.</title>
        <authorList>
            <person name="Li C."/>
            <person name="Wang G."/>
        </authorList>
    </citation>
    <scope>NUCLEOTIDE SEQUENCE [LARGE SCALE GENOMIC DNA]</scope>
    <source>
        <strain evidence="2 3">CCTCC AB 2017083</strain>
    </source>
</reference>
<dbReference type="Gene3D" id="2.30.110.10">
    <property type="entry name" value="Electron Transport, Fmn-binding Protein, Chain A"/>
    <property type="match status" value="1"/>
</dbReference>